<reference evidence="1 2" key="1">
    <citation type="submission" date="2023-02" db="EMBL/GenBank/DDBJ databases">
        <authorList>
            <person name="Mo P."/>
        </authorList>
    </citation>
    <scope>NUCLEOTIDE SEQUENCE [LARGE SCALE GENOMIC DNA]</scope>
    <source>
        <strain evidence="1 2">HUAS 3</strain>
    </source>
</reference>
<dbReference type="EMBL" id="CP118615">
    <property type="protein sequence ID" value="WDZ84042.1"/>
    <property type="molecule type" value="Genomic_DNA"/>
</dbReference>
<dbReference type="Proteomes" id="UP001219605">
    <property type="component" value="Chromosome"/>
</dbReference>
<evidence type="ECO:0008006" key="3">
    <source>
        <dbReference type="Google" id="ProtNLM"/>
    </source>
</evidence>
<sequence length="149" mass="15884">MENEGKRGAFDLAREALLARYGTLDPDRLRAAGADEVEIGAVVRIAERDGTGVVREKRFILACPPTNINELLAGQGMPQYVPTVDHTLTQCVECGTDMWIGSKQREAASRAPNATVALCLPCAVAETKRRGGAVVQHLGGGDGRPRLSS</sequence>
<accession>A0ABY7ZP88</accession>
<proteinExistence type="predicted"/>
<organism evidence="1 2">
    <name type="scientific">Micromonospora cathayae</name>
    <dbReference type="NCBI Taxonomy" id="3028804"/>
    <lineage>
        <taxon>Bacteria</taxon>
        <taxon>Bacillati</taxon>
        <taxon>Actinomycetota</taxon>
        <taxon>Actinomycetes</taxon>
        <taxon>Micromonosporales</taxon>
        <taxon>Micromonosporaceae</taxon>
        <taxon>Micromonospora</taxon>
    </lineage>
</organism>
<protein>
    <recommendedName>
        <fullName evidence="3">Amine oxidase domain-containing protein</fullName>
    </recommendedName>
</protein>
<evidence type="ECO:0000313" key="1">
    <source>
        <dbReference type="EMBL" id="WDZ84042.1"/>
    </source>
</evidence>
<keyword evidence="2" id="KW-1185">Reference proteome</keyword>
<name>A0ABY7ZP88_9ACTN</name>
<evidence type="ECO:0000313" key="2">
    <source>
        <dbReference type="Proteomes" id="UP001219605"/>
    </source>
</evidence>
<gene>
    <name evidence="1" type="ORF">PVK37_26810</name>
</gene>
<dbReference type="RefSeq" id="WP_275030599.1">
    <property type="nucleotide sequence ID" value="NZ_CP118615.1"/>
</dbReference>